<gene>
    <name evidence="6" type="primary">csbX</name>
    <name evidence="6" type="ORF">APO_2370</name>
</gene>
<dbReference type="InterPro" id="IPR052714">
    <property type="entry name" value="MFS_Exporter"/>
</dbReference>
<evidence type="ECO:0000313" key="6">
    <source>
        <dbReference type="EMBL" id="EGE46957.1"/>
    </source>
</evidence>
<feature type="transmembrane region" description="Helical" evidence="4">
    <location>
        <begin position="353"/>
        <end position="371"/>
    </location>
</feature>
<evidence type="ECO:0000259" key="5">
    <source>
        <dbReference type="PROSITE" id="PS50850"/>
    </source>
</evidence>
<feature type="transmembrane region" description="Helical" evidence="4">
    <location>
        <begin position="236"/>
        <end position="260"/>
    </location>
</feature>
<protein>
    <submittedName>
        <fullName evidence="6">Alpha-ketoglutarate permease</fullName>
    </submittedName>
</protein>
<dbReference type="AlphaFoldDB" id="F1YVW4"/>
<dbReference type="SUPFAM" id="SSF103473">
    <property type="entry name" value="MFS general substrate transporter"/>
    <property type="match status" value="1"/>
</dbReference>
<comment type="caution">
    <text evidence="6">The sequence shown here is derived from an EMBL/GenBank/DDBJ whole genome shotgun (WGS) entry which is preliminary data.</text>
</comment>
<evidence type="ECO:0000256" key="3">
    <source>
        <dbReference type="ARBA" id="ARBA00023136"/>
    </source>
</evidence>
<feature type="transmembrane region" description="Helical" evidence="4">
    <location>
        <begin position="443"/>
        <end position="464"/>
    </location>
</feature>
<feature type="transmembrane region" description="Helical" evidence="4">
    <location>
        <begin position="138"/>
        <end position="159"/>
    </location>
</feature>
<dbReference type="PANTHER" id="PTHR23531:SF1">
    <property type="entry name" value="QUINOLENE RESISTANCE PROTEIN NORA"/>
    <property type="match status" value="1"/>
</dbReference>
<feature type="transmembrane region" description="Helical" evidence="4">
    <location>
        <begin position="408"/>
        <end position="431"/>
    </location>
</feature>
<keyword evidence="1 4" id="KW-0812">Transmembrane</keyword>
<dbReference type="CDD" id="cd17337">
    <property type="entry name" value="MFS_CsbX"/>
    <property type="match status" value="1"/>
</dbReference>
<feature type="transmembrane region" description="Helical" evidence="4">
    <location>
        <begin position="171"/>
        <end position="193"/>
    </location>
</feature>
<dbReference type="InterPro" id="IPR020846">
    <property type="entry name" value="MFS_dom"/>
</dbReference>
<evidence type="ECO:0000256" key="4">
    <source>
        <dbReference type="SAM" id="Phobius"/>
    </source>
</evidence>
<keyword evidence="3 4" id="KW-0472">Membrane</keyword>
<keyword evidence="2 4" id="KW-1133">Transmembrane helix</keyword>
<evidence type="ECO:0000313" key="7">
    <source>
        <dbReference type="Proteomes" id="UP000018454"/>
    </source>
</evidence>
<dbReference type="PROSITE" id="PS50850">
    <property type="entry name" value="MFS"/>
    <property type="match status" value="1"/>
</dbReference>
<accession>F1YVW4</accession>
<dbReference type="InterPro" id="IPR004748">
    <property type="entry name" value="Polyol_permease-like"/>
</dbReference>
<evidence type="ECO:0000256" key="2">
    <source>
        <dbReference type="ARBA" id="ARBA00022989"/>
    </source>
</evidence>
<feature type="transmembrane region" description="Helical" evidence="4">
    <location>
        <begin position="266"/>
        <end position="283"/>
    </location>
</feature>
<dbReference type="EMBL" id="AEUP01000031">
    <property type="protein sequence ID" value="EGE46957.1"/>
    <property type="molecule type" value="Genomic_DNA"/>
</dbReference>
<feature type="domain" description="Major facilitator superfamily (MFS) profile" evidence="5">
    <location>
        <begin position="105"/>
        <end position="499"/>
    </location>
</feature>
<dbReference type="InterPro" id="IPR036259">
    <property type="entry name" value="MFS_trans_sf"/>
</dbReference>
<organism evidence="6 7">
    <name type="scientific">Acetobacter pomorum DM001</name>
    <dbReference type="NCBI Taxonomy" id="945681"/>
    <lineage>
        <taxon>Bacteria</taxon>
        <taxon>Pseudomonadati</taxon>
        <taxon>Pseudomonadota</taxon>
        <taxon>Alphaproteobacteria</taxon>
        <taxon>Acetobacterales</taxon>
        <taxon>Acetobacteraceae</taxon>
        <taxon>Acetobacter</taxon>
    </lineage>
</organism>
<feature type="transmembrane region" description="Helical" evidence="4">
    <location>
        <begin position="100"/>
        <end position="118"/>
    </location>
</feature>
<dbReference type="Proteomes" id="UP000018454">
    <property type="component" value="Unassembled WGS sequence"/>
</dbReference>
<dbReference type="GO" id="GO:0022857">
    <property type="term" value="F:transmembrane transporter activity"/>
    <property type="evidence" value="ECO:0007669"/>
    <property type="project" value="InterPro"/>
</dbReference>
<dbReference type="GO" id="GO:0016020">
    <property type="term" value="C:membrane"/>
    <property type="evidence" value="ECO:0007669"/>
    <property type="project" value="InterPro"/>
</dbReference>
<evidence type="ECO:0000256" key="1">
    <source>
        <dbReference type="ARBA" id="ARBA00022692"/>
    </source>
</evidence>
<name>F1YVW4_9PROT</name>
<dbReference type="Pfam" id="PF07690">
    <property type="entry name" value="MFS_1"/>
    <property type="match status" value="1"/>
</dbReference>
<feature type="transmembrane region" description="Helical" evidence="4">
    <location>
        <begin position="383"/>
        <end position="402"/>
    </location>
</feature>
<dbReference type="PANTHER" id="PTHR23531">
    <property type="entry name" value="QUINOLENE RESISTANCE PROTEIN NORA"/>
    <property type="match status" value="1"/>
</dbReference>
<reference evidence="6 7" key="1">
    <citation type="journal article" date="2011" name="Science">
        <title>Drosophila microbiome modulates host developmental and metabolic homeostasis via insulin signaling.</title>
        <authorList>
            <person name="Shin S.C."/>
            <person name="Kim S.H."/>
            <person name="You H."/>
            <person name="Kim B."/>
            <person name="Kim A.C."/>
            <person name="Lee K.A."/>
            <person name="Yoon J.H."/>
            <person name="Ryu J.H."/>
            <person name="Lee W.J."/>
        </authorList>
    </citation>
    <scope>NUCLEOTIDE SEQUENCE [LARGE SCALE GENOMIC DNA]</scope>
    <source>
        <strain evidence="6 7">DM001</strain>
    </source>
</reference>
<sequence>MPQTRCAFFPQTHVLRLFMVRSPYWLLPFRRGLPSEPYFSTRFRSERPFGITRRIAVSQHIPHFGGISRQNDGCLCKEEYLPLKQTDSLSPPPASFADRLGIPAPLFWGFVGLLFFMIGDGVEAGYLAPYLEGHGTSAGNTALLFTIYGVTVSISAWLSGPLSDLWGPKRVMWIGLAIWAVFEVIFLACGVAVNSYPIMLLAYSLRGLGYPLFTYGFLVWIAAATPPRQLGSAAGWFWFAFSGGLPTLGSLFASFAIPVIGEMATFWSSLGMVVFGGLLALLLTREPTGSQRLAAPGTPAKEIFFSSISILWREPKTFVAMVVRTINTSSEYAFLVIMPTFFTKVIGFTLSQWLQLLSIVFLSNILVNLFSGISADKFGHREVVAFGGGIGAAIMVPAFYYVPQMFPGNFMIAAIVGALYGASLAAFVPLSGLVPQICPKEKAAALSALGLGAGASTWVGPAIVTWFESWHGVEGIIWIFSGLYVASALMTMCLTISPEARRYLKKISEREKQKRAAAARGDIAEELSLSKQS</sequence>
<dbReference type="NCBIfam" id="TIGR00897">
    <property type="entry name" value="2A0118"/>
    <property type="match status" value="1"/>
</dbReference>
<dbReference type="InterPro" id="IPR011701">
    <property type="entry name" value="MFS"/>
</dbReference>
<proteinExistence type="predicted"/>
<feature type="transmembrane region" description="Helical" evidence="4">
    <location>
        <begin position="205"/>
        <end position="224"/>
    </location>
</feature>
<dbReference type="Gene3D" id="1.20.1250.20">
    <property type="entry name" value="MFS general substrate transporter like domains"/>
    <property type="match status" value="2"/>
</dbReference>
<feature type="transmembrane region" description="Helical" evidence="4">
    <location>
        <begin position="476"/>
        <end position="496"/>
    </location>
</feature>